<sequence length="129" mass="12952">MPITALHSCSAPNDDTGGKLEVDVQAPAGARVFSVSLKKPLGLVLAERGGRIEVESVAAGGHAAAAGVAPGDELLATTARAQGGRESLKGQLVLLPAGGQQFNTVAAAIRSNTCSQCLIHLVFARPAAS</sequence>
<reference evidence="1" key="1">
    <citation type="journal article" date="2020" name="bioRxiv">
        <title>Comparative genomics of Chlamydomonas.</title>
        <authorList>
            <person name="Craig R.J."/>
            <person name="Hasan A.R."/>
            <person name="Ness R.W."/>
            <person name="Keightley P.D."/>
        </authorList>
    </citation>
    <scope>NUCLEOTIDE SEQUENCE</scope>
    <source>
        <strain evidence="1">SAG 7.73</strain>
    </source>
</reference>
<gene>
    <name evidence="1" type="ORF">HXX76_007082</name>
</gene>
<proteinExistence type="predicted"/>
<evidence type="ECO:0000313" key="1">
    <source>
        <dbReference type="EMBL" id="KAG2435887.1"/>
    </source>
</evidence>
<dbReference type="EMBL" id="JAEHOC010000014">
    <property type="protein sequence ID" value="KAG2435887.1"/>
    <property type="molecule type" value="Genomic_DNA"/>
</dbReference>
<comment type="caution">
    <text evidence="1">The sequence shown here is derived from an EMBL/GenBank/DDBJ whole genome shotgun (WGS) entry which is preliminary data.</text>
</comment>
<keyword evidence="2" id="KW-1185">Reference proteome</keyword>
<dbReference type="InterPro" id="IPR036034">
    <property type="entry name" value="PDZ_sf"/>
</dbReference>
<dbReference type="Proteomes" id="UP000650467">
    <property type="component" value="Unassembled WGS sequence"/>
</dbReference>
<dbReference type="OrthoDB" id="530584at2759"/>
<protein>
    <recommendedName>
        <fullName evidence="3">PDZ domain-containing protein</fullName>
    </recommendedName>
</protein>
<accession>A0A835T2L9</accession>
<dbReference type="SUPFAM" id="SSF50156">
    <property type="entry name" value="PDZ domain-like"/>
    <property type="match status" value="1"/>
</dbReference>
<name>A0A835T2L9_CHLIN</name>
<evidence type="ECO:0008006" key="3">
    <source>
        <dbReference type="Google" id="ProtNLM"/>
    </source>
</evidence>
<dbReference type="AlphaFoldDB" id="A0A835T2L9"/>
<evidence type="ECO:0000313" key="2">
    <source>
        <dbReference type="Proteomes" id="UP000650467"/>
    </source>
</evidence>
<organism evidence="1 2">
    <name type="scientific">Chlamydomonas incerta</name>
    <dbReference type="NCBI Taxonomy" id="51695"/>
    <lineage>
        <taxon>Eukaryota</taxon>
        <taxon>Viridiplantae</taxon>
        <taxon>Chlorophyta</taxon>
        <taxon>core chlorophytes</taxon>
        <taxon>Chlorophyceae</taxon>
        <taxon>CS clade</taxon>
        <taxon>Chlamydomonadales</taxon>
        <taxon>Chlamydomonadaceae</taxon>
        <taxon>Chlamydomonas</taxon>
    </lineage>
</organism>